<dbReference type="SUPFAM" id="SSF51445">
    <property type="entry name" value="(Trans)glycosidases"/>
    <property type="match status" value="1"/>
</dbReference>
<dbReference type="EMBL" id="BBLT01000006">
    <property type="protein sequence ID" value="GAL85875.1"/>
    <property type="molecule type" value="Genomic_DNA"/>
</dbReference>
<dbReference type="AlphaFoldDB" id="A0A098LFX6"/>
<dbReference type="Pfam" id="PF10566">
    <property type="entry name" value="Glyco_hydro_97"/>
    <property type="match status" value="1"/>
</dbReference>
<keyword evidence="4" id="KW-0106">Calcium</keyword>
<dbReference type="GO" id="GO:0016798">
    <property type="term" value="F:hydrolase activity, acting on glycosyl bonds"/>
    <property type="evidence" value="ECO:0007669"/>
    <property type="project" value="UniProtKB-KW"/>
</dbReference>
<dbReference type="InterPro" id="IPR029486">
    <property type="entry name" value="GH97_N"/>
</dbReference>
<comment type="caution">
    <text evidence="9">The sequence shown here is derived from an EMBL/GenBank/DDBJ whole genome shotgun (WGS) entry which is preliminary data.</text>
</comment>
<keyword evidence="10" id="KW-1185">Reference proteome</keyword>
<dbReference type="Gene3D" id="2.60.40.1180">
    <property type="entry name" value="Golgi alpha-mannosidase II"/>
    <property type="match status" value="1"/>
</dbReference>
<evidence type="ECO:0000256" key="4">
    <source>
        <dbReference type="ARBA" id="ARBA00022837"/>
    </source>
</evidence>
<evidence type="ECO:0000313" key="9">
    <source>
        <dbReference type="EMBL" id="GAL85875.1"/>
    </source>
</evidence>
<dbReference type="STRING" id="153721.MYP_3104"/>
<dbReference type="InterPro" id="IPR019563">
    <property type="entry name" value="GH97_catalytic"/>
</dbReference>
<dbReference type="RefSeq" id="WP_052430239.1">
    <property type="nucleotide sequence ID" value="NZ_BBLT01000006.1"/>
</dbReference>
<dbReference type="InterPro" id="IPR052720">
    <property type="entry name" value="Glycosyl_hydrolase_97"/>
</dbReference>
<dbReference type="Pfam" id="PF14509">
    <property type="entry name" value="GH97_C"/>
    <property type="match status" value="1"/>
</dbReference>
<comment type="subunit">
    <text evidence="2">Monomer.</text>
</comment>
<sequence>MKLQSPDGQLIINIEESETGIILLYEYQRKSFLKCSLGGFDTTEGKIGEHLKLRSIERVSSRENYNLYSGKSSKAIASYNQIILHCQDRMGSRCLMDIVLRAYNEGLAFCYSFPQSENHELHIINENNYYTPIPSDLTLWPMYLDSFTTNYEEIYQKQSISELLPERLIAMPLLIQNEELGFAITEASLIDYAGSYLKWDAEAKSIYSTLSHSSDDLIAVRKTGSFQTPWRVVVTGNHAGKLIESNLLYHLSTPSKVANAQDWIKPGKYAWDWWSNAVVKQEGISGGMNTDTIKYYIDFASSFNLEYMLIDAGWYGKHDDIKANIIMAIPELNLPEVIEYAKEKNIGILLWLNWRCVKRQMHEAFPIYKQWGIKGIKMDYMDRDDQEMVRFYVKVTELAADNCLLVNMHGAHKPSGVSRTYPNLLTYEGVRGNEYNKWSYTKPSHHVTIPYTRMLAGPMDFTPGAFRNVSAERHKSVWEKPMAIGTRCSQLAMYVVYESALQSLCDHPDAYNGQEGSDFLKIVPTSWDETIFLKGEVGQYIVLARKKGKQWFIGGMTNEEERFVEIDLSVLGGKLFNYILYKDIPESKVNQERLHVEKGTNLSGPSFMIWMAPGGGMAGVLNDMESH</sequence>
<dbReference type="InterPro" id="IPR029483">
    <property type="entry name" value="GH97_C"/>
</dbReference>
<feature type="domain" description="Glycosyl-hydrolase 97 N-terminal" evidence="7">
    <location>
        <begin position="3"/>
        <end position="254"/>
    </location>
</feature>
<evidence type="ECO:0000259" key="6">
    <source>
        <dbReference type="Pfam" id="PF10566"/>
    </source>
</evidence>
<dbReference type="PANTHER" id="PTHR35803:SF2">
    <property type="entry name" value="RETAINING ALPHA-GALACTOSIDASE"/>
    <property type="match status" value="1"/>
</dbReference>
<dbReference type="Gene3D" id="3.20.20.70">
    <property type="entry name" value="Aldolase class I"/>
    <property type="match status" value="1"/>
</dbReference>
<dbReference type="Proteomes" id="UP000030185">
    <property type="component" value="Unassembled WGS sequence"/>
</dbReference>
<proteinExistence type="predicted"/>
<evidence type="ECO:0000256" key="3">
    <source>
        <dbReference type="ARBA" id="ARBA00022801"/>
    </source>
</evidence>
<dbReference type="InterPro" id="IPR013780">
    <property type="entry name" value="Glyco_hydro_b"/>
</dbReference>
<evidence type="ECO:0000259" key="8">
    <source>
        <dbReference type="Pfam" id="PF14509"/>
    </source>
</evidence>
<evidence type="ECO:0000256" key="1">
    <source>
        <dbReference type="ARBA" id="ARBA00001913"/>
    </source>
</evidence>
<name>A0A098LFX6_9BACT</name>
<gene>
    <name evidence="9" type="ORF">MYP_3104</name>
</gene>
<protein>
    <submittedName>
        <fullName evidence="9">Alpha-glucosidase</fullName>
    </submittedName>
</protein>
<dbReference type="Gene3D" id="2.70.98.10">
    <property type="match status" value="1"/>
</dbReference>
<dbReference type="OrthoDB" id="57532at2"/>
<dbReference type="PANTHER" id="PTHR35803">
    <property type="entry name" value="GLUCAN 1,4-ALPHA-GLUCOSIDASE SUSB-RELATED"/>
    <property type="match status" value="1"/>
</dbReference>
<evidence type="ECO:0000256" key="5">
    <source>
        <dbReference type="ARBA" id="ARBA00023295"/>
    </source>
</evidence>
<evidence type="ECO:0000256" key="2">
    <source>
        <dbReference type="ARBA" id="ARBA00011245"/>
    </source>
</evidence>
<comment type="cofactor">
    <cofactor evidence="1">
        <name>Ca(2+)</name>
        <dbReference type="ChEBI" id="CHEBI:29108"/>
    </cofactor>
</comment>
<reference evidence="9 10" key="1">
    <citation type="submission" date="2014-09" db="EMBL/GenBank/DDBJ databases">
        <title>Sporocytophaga myxococcoides PG-01 genome sequencing.</title>
        <authorList>
            <person name="Liu L."/>
            <person name="Gao P.J."/>
            <person name="Chen G.J."/>
            <person name="Wang L.S."/>
        </authorList>
    </citation>
    <scope>NUCLEOTIDE SEQUENCE [LARGE SCALE GENOMIC DNA]</scope>
    <source>
        <strain evidence="9 10">PG-01</strain>
    </source>
</reference>
<accession>A0A098LFX6</accession>
<evidence type="ECO:0000313" key="10">
    <source>
        <dbReference type="Proteomes" id="UP000030185"/>
    </source>
</evidence>
<dbReference type="GO" id="GO:0030246">
    <property type="term" value="F:carbohydrate binding"/>
    <property type="evidence" value="ECO:0007669"/>
    <property type="project" value="InterPro"/>
</dbReference>
<organism evidence="9 10">
    <name type="scientific">Sporocytophaga myxococcoides</name>
    <dbReference type="NCBI Taxonomy" id="153721"/>
    <lineage>
        <taxon>Bacteria</taxon>
        <taxon>Pseudomonadati</taxon>
        <taxon>Bacteroidota</taxon>
        <taxon>Cytophagia</taxon>
        <taxon>Cytophagales</taxon>
        <taxon>Cytophagaceae</taxon>
        <taxon>Sporocytophaga</taxon>
    </lineage>
</organism>
<dbReference type="InterPro" id="IPR014718">
    <property type="entry name" value="GH-type_carb-bd"/>
</dbReference>
<feature type="domain" description="Glycosyl-hydrolase 97 C-terminal oligomerisation" evidence="8">
    <location>
        <begin position="526"/>
        <end position="621"/>
    </location>
</feature>
<dbReference type="Pfam" id="PF14508">
    <property type="entry name" value="GH97_N"/>
    <property type="match status" value="1"/>
</dbReference>
<dbReference type="InterPro" id="IPR017853">
    <property type="entry name" value="GH"/>
</dbReference>
<evidence type="ECO:0000259" key="7">
    <source>
        <dbReference type="Pfam" id="PF14508"/>
    </source>
</evidence>
<dbReference type="eggNOG" id="COG4948">
    <property type="taxonomic scope" value="Bacteria"/>
</dbReference>
<feature type="domain" description="Glycosyl-hydrolase 97 catalytic" evidence="6">
    <location>
        <begin position="273"/>
        <end position="430"/>
    </location>
</feature>
<keyword evidence="3" id="KW-0378">Hydrolase</keyword>
<keyword evidence="5" id="KW-0326">Glycosidase</keyword>
<dbReference type="InterPro" id="IPR013785">
    <property type="entry name" value="Aldolase_TIM"/>
</dbReference>